<name>A0AAN6JJ63_9BASI</name>
<dbReference type="InterPro" id="IPR018515">
    <property type="entry name" value="Tuberin-type_domain"/>
</dbReference>
<dbReference type="InterPro" id="IPR027107">
    <property type="entry name" value="Tuberin/Ral-act_asu"/>
</dbReference>
<feature type="region of interest" description="Disordered" evidence="2">
    <location>
        <begin position="1354"/>
        <end position="1417"/>
    </location>
</feature>
<sequence>MSLLRNRSRSSTISSPSIPALDTSHAAAAGGPRSGSQAASTTASTTTANTSAVPSPRTATSPSSAPPARAAFASGSGSSSTSISAINTSGTTTASALAHNAGSSSSSTGISTSNTAFADANYLDLVLHLPRPQRIDLTQYRMHLELLHQPLPSSSNARRTAIAEREICLTTLSGAVAYELKTRPSAAAFAQARSASIAAGGNGISDDHGYAFVGSSNMLQLVLLLLSQEQPVPIHAAALDLLALSIHLADGRCPPSRIRSGALPLSSPKPAKGSSAAPPLTTISYSSSSAAAPTSGQTGVSPNDTIAHDEPVADVERAAFYQLITNHDLSHAAAALSGGGGADDPHGARERLAVIALPTLLPQLRALKALGGHNSLQLGYLPNIVPLLVSWLSAVWPELQILRRKLIALQQVIERSASSGAVSSNTTFTQNDVRVTVIVKQLEVAERALQSCFELLANLFKFSFSKIDPAHTELALVAVSTLIVGSPTVPSAGTGKTSTNSNSSMLRAAFQPGEKVDGAPTSRPRGEGSASRSKSRDAKVLREGAADYGMEAMESATASPAMRSLNIGQEGGSFSASATAATAAAATSASGLPAAVSATPLIAPMALATLPPSGRLDSMRMLPNSSFAGEESPDVGGPILHPSDVEASTKLVDAILRYGLLPSASIEPMTGMICKILGYGPARRFAESQRRAASWTTASIAAGEGKGRAEGDGIQDFDAEMASLLANLLRNHCANAALRPAWELLAKPDRARLQSWSGAGGGGTGGAAQEDISVLVGAIRFLKAALRFTAEERQSREVRGVGEGASPGEGGGGGGGGVGASGGGGGSDSAQLPFMPLSLLFVALRGALQRQSDLLDLEVLHLVAELLPAKAAGASGGSTATATATGNQPPPYFDEPLTHSDWNSILDLTALARRHVEGWKLRGTVPSPFDSSRRSSAQDSSWSVARPSSPVTALVELLQRIQIAPPPTGEDPGPQSPRPDEGDLSVAHVLPWTPKLATLLLALAPQLPDNKIVDLVQYYRVEHFCVPATPEWISNIRALLQALYHRHDAAAREFAASPAPRARKSVASLIFEHVWSVVRDVPADRSKLMLEIIIPLGGSLSSETDPEVEGLLRKMLVDAAAVAGSAPDEGETEEALESNCKNDRLVFNEVRRMLIKFARGSDSTSSLPQSDFGPGPHVSFNLPKGEDSDSGDEFGSHRPLPPRTWGAARSLRPDNIPLSAKAAADLIAIFNRMAFGSAAAVRILTASKEQRDRWEASQRAVWQKKIRGSCITVLRDLLALLQPTLLEDVERVPAATLPENAFLEQDGTSSVIARLVILQWILRLRTDRHHRIYLETKLDDLVEPAAAIVLRGADEAQPQPQPPTPAAAPMSAQSSGERPGRRGRLDRSAAVTDPVARSRSKRRDRSRSMGPRGQQSGPLWTLPTVLLFELPPNQFRSGVVFTFIHRDTAKDSTGEDKPEPLYISEWLATVVNFFRYESNWDLMSYLICHLPHQLANKHLFNGPRAHIQVEHLRELLCSGMTDSNLAPFVELRADDAKKTDLYALAYNSLTVLMSYRKLFKPDQQDDMVKAFLAGLNKSSTTAQPCIRALSIACYDLQKSVSRQLSGSNGLLGKLSKVMSSMTMSVHILELMAILVRLPACYANLNEDDYKLVFQICISYIQYHQSPQASGREDFKSSPQTFSLSQYVMMLAYFDLAVWFTTLHVSERPKYVADITRRMLIGCPVVDGEIQITEQTETMFDFLARCTYSNLDPRPTKSYIGQVVMPAVPLAERNAKESSKSTKSRSWLVGKGMMTVVASKKTGWSEIVIRRPSGTTSLLVKAENSALTAHLEDGGFAQLLEALKRRAEDGADVVASPDGQADGAAAAGPADVAQALIGSIKAAPEPSHIALQLSNYPDLSKDKTPIPAPNDSTTERLLRNVDFVPVVDLHKLSVLWVGPGQKTEQAILGNRQGSPAFMRFLSGLGELFTLKDRMDLPTSLDRTHGMHGKYAYMWSDHIMQVFYHTATLMPNLPHDPTFTNKKALIGNDPVHIVFNESGDEYRFDSIPSQFNSINIVISPTYKGGTNMGAVSPDDDIFYRVSLQRQVNLPDFSPIGDGQLISADALPGFVRVLAINSNLMAQIYNATAETMTPYQSNWVERLRYISRFREKLVRERSGQAGAAAAGSGGSSQAQTSHQFTQVF</sequence>
<dbReference type="PANTHER" id="PTHR10063:SF0">
    <property type="entry name" value="TUBERIN"/>
    <property type="match status" value="1"/>
</dbReference>
<evidence type="ECO:0000256" key="1">
    <source>
        <dbReference type="ARBA" id="ARBA00022468"/>
    </source>
</evidence>
<dbReference type="Pfam" id="PF11864">
    <property type="entry name" value="DUF3384"/>
    <property type="match status" value="1"/>
</dbReference>
<feature type="region of interest" description="Disordered" evidence="2">
    <location>
        <begin position="793"/>
        <end position="827"/>
    </location>
</feature>
<comment type="caution">
    <text evidence="4">The sequence shown here is derived from an EMBL/GenBank/DDBJ whole genome shotgun (WGS) entry which is preliminary data.</text>
</comment>
<dbReference type="GO" id="GO:0033596">
    <property type="term" value="C:TSC1-TSC2 complex"/>
    <property type="evidence" value="ECO:0007669"/>
    <property type="project" value="TreeGrafter"/>
</dbReference>
<dbReference type="PANTHER" id="PTHR10063">
    <property type="entry name" value="TUBERIN"/>
    <property type="match status" value="1"/>
</dbReference>
<feature type="compositionally biased region" description="Pro residues" evidence="2">
    <location>
        <begin position="964"/>
        <end position="977"/>
    </location>
</feature>
<dbReference type="EMBL" id="JAPDMQ010000369">
    <property type="protein sequence ID" value="KAK0526053.1"/>
    <property type="molecule type" value="Genomic_DNA"/>
</dbReference>
<organism evidence="4 5">
    <name type="scientific">Tilletia horrida</name>
    <dbReference type="NCBI Taxonomy" id="155126"/>
    <lineage>
        <taxon>Eukaryota</taxon>
        <taxon>Fungi</taxon>
        <taxon>Dikarya</taxon>
        <taxon>Basidiomycota</taxon>
        <taxon>Ustilaginomycotina</taxon>
        <taxon>Exobasidiomycetes</taxon>
        <taxon>Tilletiales</taxon>
        <taxon>Tilletiaceae</taxon>
        <taxon>Tilletia</taxon>
    </lineage>
</organism>
<feature type="compositionally biased region" description="Low complexity" evidence="2">
    <location>
        <begin position="2157"/>
        <end position="2172"/>
    </location>
</feature>
<dbReference type="Pfam" id="PF02145">
    <property type="entry name" value="Rap_GAP"/>
    <property type="match status" value="1"/>
</dbReference>
<keyword evidence="1" id="KW-0343">GTPase activation</keyword>
<dbReference type="GO" id="GO:0032007">
    <property type="term" value="P:negative regulation of TOR signaling"/>
    <property type="evidence" value="ECO:0007669"/>
    <property type="project" value="TreeGrafter"/>
</dbReference>
<feature type="region of interest" description="Disordered" evidence="2">
    <location>
        <begin position="511"/>
        <end position="539"/>
    </location>
</feature>
<gene>
    <name evidence="4" type="primary">TSC2</name>
    <name evidence="4" type="ORF">OC842_005309</name>
</gene>
<evidence type="ECO:0000256" key="2">
    <source>
        <dbReference type="SAM" id="MobiDB-lite"/>
    </source>
</evidence>
<protein>
    <submittedName>
        <fullName evidence="4">Tuberous sclerosis 2-like protein</fullName>
    </submittedName>
</protein>
<dbReference type="FunFam" id="3.40.50.11210:FF:000001">
    <property type="entry name" value="Ral GTPase-activating protein subunit alpha-1 isoform 1"/>
    <property type="match status" value="1"/>
</dbReference>
<dbReference type="Gene3D" id="3.40.50.11210">
    <property type="entry name" value="Rap/Ran-GAP"/>
    <property type="match status" value="1"/>
</dbReference>
<dbReference type="PROSITE" id="PS50085">
    <property type="entry name" value="RAPGAP"/>
    <property type="match status" value="1"/>
</dbReference>
<feature type="compositionally biased region" description="Basic and acidic residues" evidence="2">
    <location>
        <begin position="1378"/>
        <end position="1387"/>
    </location>
</feature>
<keyword evidence="5" id="KW-1185">Reference proteome</keyword>
<dbReference type="SUPFAM" id="SSF111347">
    <property type="entry name" value="Rap/Ran-GAP"/>
    <property type="match status" value="1"/>
</dbReference>
<feature type="region of interest" description="Disordered" evidence="2">
    <location>
        <begin position="1161"/>
        <end position="1208"/>
    </location>
</feature>
<feature type="compositionally biased region" description="Low complexity" evidence="2">
    <location>
        <begin position="263"/>
        <end position="295"/>
    </location>
</feature>
<dbReference type="InterPro" id="IPR000331">
    <property type="entry name" value="Rap/Ran_GAP_dom"/>
</dbReference>
<dbReference type="GO" id="GO:0005634">
    <property type="term" value="C:nucleus"/>
    <property type="evidence" value="ECO:0007669"/>
    <property type="project" value="InterPro"/>
</dbReference>
<feature type="region of interest" description="Disordered" evidence="2">
    <location>
        <begin position="2157"/>
        <end position="2181"/>
    </location>
</feature>
<feature type="region of interest" description="Disordered" evidence="2">
    <location>
        <begin position="259"/>
        <end position="307"/>
    </location>
</feature>
<evidence type="ECO:0000313" key="5">
    <source>
        <dbReference type="Proteomes" id="UP001176521"/>
    </source>
</evidence>
<proteinExistence type="predicted"/>
<dbReference type="GO" id="GO:0051056">
    <property type="term" value="P:regulation of small GTPase mediated signal transduction"/>
    <property type="evidence" value="ECO:0007669"/>
    <property type="project" value="InterPro"/>
</dbReference>
<evidence type="ECO:0000313" key="4">
    <source>
        <dbReference type="EMBL" id="KAK0526053.1"/>
    </source>
</evidence>
<feature type="region of interest" description="Disordered" evidence="2">
    <location>
        <begin position="1"/>
        <end position="83"/>
    </location>
</feature>
<reference evidence="4" key="1">
    <citation type="journal article" date="2023" name="PhytoFront">
        <title>Draft Genome Resources of Seven Strains of Tilletia horrida, Causal Agent of Kernel Smut of Rice.</title>
        <authorList>
            <person name="Khanal S."/>
            <person name="Antony Babu S."/>
            <person name="Zhou X.G."/>
        </authorList>
    </citation>
    <scope>NUCLEOTIDE SEQUENCE</scope>
    <source>
        <strain evidence="4">TX3</strain>
    </source>
</reference>
<evidence type="ECO:0000259" key="3">
    <source>
        <dbReference type="PROSITE" id="PS50085"/>
    </source>
</evidence>
<dbReference type="Proteomes" id="UP001176521">
    <property type="component" value="Unassembled WGS sequence"/>
</dbReference>
<accession>A0AAN6JJ63</accession>
<feature type="compositionally biased region" description="Low complexity" evidence="2">
    <location>
        <begin position="34"/>
        <end position="83"/>
    </location>
</feature>
<feature type="compositionally biased region" description="Gly residues" evidence="2">
    <location>
        <begin position="801"/>
        <end position="827"/>
    </location>
</feature>
<dbReference type="GO" id="GO:0005096">
    <property type="term" value="F:GTPase activator activity"/>
    <property type="evidence" value="ECO:0007669"/>
    <property type="project" value="UniProtKB-KW"/>
</dbReference>
<feature type="compositionally biased region" description="Low complexity" evidence="2">
    <location>
        <begin position="1"/>
        <end position="19"/>
    </location>
</feature>
<feature type="region of interest" description="Disordered" evidence="2">
    <location>
        <begin position="964"/>
        <end position="984"/>
    </location>
</feature>
<dbReference type="InterPro" id="IPR024584">
    <property type="entry name" value="Tuberin_N"/>
</dbReference>
<dbReference type="Pfam" id="PF03542">
    <property type="entry name" value="Tuberin"/>
    <property type="match status" value="1"/>
</dbReference>
<feature type="domain" description="Rap-GAP" evidence="3">
    <location>
        <begin position="1917"/>
        <end position="2154"/>
    </location>
</feature>
<dbReference type="InterPro" id="IPR035974">
    <property type="entry name" value="Rap/Ran-GAP_sf"/>
</dbReference>